<dbReference type="AlphaFoldDB" id="A0A5C3QFY2"/>
<evidence type="ECO:0000313" key="3">
    <source>
        <dbReference type="Proteomes" id="UP000305067"/>
    </source>
</evidence>
<organism evidence="2 3">
    <name type="scientific">Pterulicium gracile</name>
    <dbReference type="NCBI Taxonomy" id="1884261"/>
    <lineage>
        <taxon>Eukaryota</taxon>
        <taxon>Fungi</taxon>
        <taxon>Dikarya</taxon>
        <taxon>Basidiomycota</taxon>
        <taxon>Agaricomycotina</taxon>
        <taxon>Agaricomycetes</taxon>
        <taxon>Agaricomycetidae</taxon>
        <taxon>Agaricales</taxon>
        <taxon>Pleurotineae</taxon>
        <taxon>Pterulaceae</taxon>
        <taxon>Pterulicium</taxon>
    </lineage>
</organism>
<feature type="signal peptide" evidence="1">
    <location>
        <begin position="1"/>
        <end position="24"/>
    </location>
</feature>
<gene>
    <name evidence="2" type="ORF">BDV98DRAFT_569901</name>
</gene>
<reference evidence="2 3" key="1">
    <citation type="journal article" date="2019" name="Nat. Ecol. Evol.">
        <title>Megaphylogeny resolves global patterns of mushroom evolution.</title>
        <authorList>
            <person name="Varga T."/>
            <person name="Krizsan K."/>
            <person name="Foldi C."/>
            <person name="Dima B."/>
            <person name="Sanchez-Garcia M."/>
            <person name="Sanchez-Ramirez S."/>
            <person name="Szollosi G.J."/>
            <person name="Szarkandi J.G."/>
            <person name="Papp V."/>
            <person name="Albert L."/>
            <person name="Andreopoulos W."/>
            <person name="Angelini C."/>
            <person name="Antonin V."/>
            <person name="Barry K.W."/>
            <person name="Bougher N.L."/>
            <person name="Buchanan P."/>
            <person name="Buyck B."/>
            <person name="Bense V."/>
            <person name="Catcheside P."/>
            <person name="Chovatia M."/>
            <person name="Cooper J."/>
            <person name="Damon W."/>
            <person name="Desjardin D."/>
            <person name="Finy P."/>
            <person name="Geml J."/>
            <person name="Haridas S."/>
            <person name="Hughes K."/>
            <person name="Justo A."/>
            <person name="Karasinski D."/>
            <person name="Kautmanova I."/>
            <person name="Kiss B."/>
            <person name="Kocsube S."/>
            <person name="Kotiranta H."/>
            <person name="LaButti K.M."/>
            <person name="Lechner B.E."/>
            <person name="Liimatainen K."/>
            <person name="Lipzen A."/>
            <person name="Lukacs Z."/>
            <person name="Mihaltcheva S."/>
            <person name="Morgado L.N."/>
            <person name="Niskanen T."/>
            <person name="Noordeloos M.E."/>
            <person name="Ohm R.A."/>
            <person name="Ortiz-Santana B."/>
            <person name="Ovrebo C."/>
            <person name="Racz N."/>
            <person name="Riley R."/>
            <person name="Savchenko A."/>
            <person name="Shiryaev A."/>
            <person name="Soop K."/>
            <person name="Spirin V."/>
            <person name="Szebenyi C."/>
            <person name="Tomsovsky M."/>
            <person name="Tulloss R.E."/>
            <person name="Uehling J."/>
            <person name="Grigoriev I.V."/>
            <person name="Vagvolgyi C."/>
            <person name="Papp T."/>
            <person name="Martin F.M."/>
            <person name="Miettinen O."/>
            <person name="Hibbett D.S."/>
            <person name="Nagy L.G."/>
        </authorList>
    </citation>
    <scope>NUCLEOTIDE SEQUENCE [LARGE SCALE GENOMIC DNA]</scope>
    <source>
        <strain evidence="2 3">CBS 309.79</strain>
    </source>
</reference>
<evidence type="ECO:0000313" key="2">
    <source>
        <dbReference type="EMBL" id="TFL00050.1"/>
    </source>
</evidence>
<protein>
    <recommendedName>
        <fullName evidence="4">Secreted protein</fullName>
    </recommendedName>
</protein>
<dbReference type="Proteomes" id="UP000305067">
    <property type="component" value="Unassembled WGS sequence"/>
</dbReference>
<keyword evidence="3" id="KW-1185">Reference proteome</keyword>
<sequence>MCVYCTVSILQLILMYNACSPTLAPHTMITMTAPLPTGPLLITVTPTHSGSPSACSTSYSYHGRHPRLWPSGSVQLPKSPDLSG</sequence>
<evidence type="ECO:0008006" key="4">
    <source>
        <dbReference type="Google" id="ProtNLM"/>
    </source>
</evidence>
<proteinExistence type="predicted"/>
<dbReference type="EMBL" id="ML178830">
    <property type="protein sequence ID" value="TFL00050.1"/>
    <property type="molecule type" value="Genomic_DNA"/>
</dbReference>
<accession>A0A5C3QFY2</accession>
<evidence type="ECO:0000256" key="1">
    <source>
        <dbReference type="SAM" id="SignalP"/>
    </source>
</evidence>
<feature type="chain" id="PRO_5022962807" description="Secreted protein" evidence="1">
    <location>
        <begin position="25"/>
        <end position="84"/>
    </location>
</feature>
<name>A0A5C3QFY2_9AGAR</name>
<keyword evidence="1" id="KW-0732">Signal</keyword>